<dbReference type="Gene3D" id="3.40.50.300">
    <property type="entry name" value="P-loop containing nucleotide triphosphate hydrolases"/>
    <property type="match status" value="1"/>
</dbReference>
<sequence>MRGLSINGSKKKPIIITLASLKGGGEKSSLSIIFSYILKELGKKVLLIVLDPQNSLTSYFN</sequence>
<dbReference type="InterPro" id="IPR025669">
    <property type="entry name" value="AAA_dom"/>
</dbReference>
<evidence type="ECO:0000313" key="2">
    <source>
        <dbReference type="EMBL" id="MBB5141673.1"/>
    </source>
</evidence>
<dbReference type="SUPFAM" id="SSF52540">
    <property type="entry name" value="P-loop containing nucleoside triphosphate hydrolases"/>
    <property type="match status" value="1"/>
</dbReference>
<comment type="caution">
    <text evidence="2">The sequence shown here is derived from an EMBL/GenBank/DDBJ whole genome shotgun (WGS) entry which is preliminary data.</text>
</comment>
<accession>A0AB34Z3M9</accession>
<proteinExistence type="predicted"/>
<dbReference type="AlphaFoldDB" id="A0AB34Z3M9"/>
<name>A0AB34Z3M9_BORAF</name>
<reference evidence="2 3" key="1">
    <citation type="submission" date="2020-08" db="EMBL/GenBank/DDBJ databases">
        <title>Genomic Encyclopedia of Type Strains, Phase IV (KMG-IV): sequencing the most valuable type-strain genomes for metagenomic binning, comparative biology and taxonomic classification.</title>
        <authorList>
            <person name="Goeker M."/>
        </authorList>
    </citation>
    <scope>NUCLEOTIDE SEQUENCE [LARGE SCALE GENOMIC DNA]</scope>
    <source>
        <strain evidence="2 3">DSM 10508</strain>
    </source>
</reference>
<dbReference type="EMBL" id="JACHGM010000008">
    <property type="protein sequence ID" value="MBB5141673.1"/>
    <property type="molecule type" value="Genomic_DNA"/>
</dbReference>
<evidence type="ECO:0000313" key="3">
    <source>
        <dbReference type="Proteomes" id="UP000529652"/>
    </source>
</evidence>
<dbReference type="Proteomes" id="UP000529652">
    <property type="component" value="Unassembled WGS sequence"/>
</dbReference>
<protein>
    <submittedName>
        <fullName evidence="2">Cellulose biosynthesis protein BcsQ</fullName>
    </submittedName>
</protein>
<organism evidence="2 3">
    <name type="scientific">Borreliella afzelii</name>
    <name type="common">Borrelia afzelii</name>
    <dbReference type="NCBI Taxonomy" id="29518"/>
    <lineage>
        <taxon>Bacteria</taxon>
        <taxon>Pseudomonadati</taxon>
        <taxon>Spirochaetota</taxon>
        <taxon>Spirochaetia</taxon>
        <taxon>Spirochaetales</taxon>
        <taxon>Borreliaceae</taxon>
        <taxon>Borreliella</taxon>
    </lineage>
</organism>
<dbReference type="InterPro" id="IPR027417">
    <property type="entry name" value="P-loop_NTPase"/>
</dbReference>
<dbReference type="Pfam" id="PF13614">
    <property type="entry name" value="AAA_31"/>
    <property type="match status" value="1"/>
</dbReference>
<gene>
    <name evidence="2" type="ORF">HNP63_001094</name>
</gene>
<feature type="domain" description="AAA" evidence="1">
    <location>
        <begin position="15"/>
        <end position="58"/>
    </location>
</feature>
<evidence type="ECO:0000259" key="1">
    <source>
        <dbReference type="Pfam" id="PF13614"/>
    </source>
</evidence>